<evidence type="ECO:0000256" key="3">
    <source>
        <dbReference type="ARBA" id="ARBA00022692"/>
    </source>
</evidence>
<feature type="transmembrane region" description="Helical" evidence="6">
    <location>
        <begin position="72"/>
        <end position="90"/>
    </location>
</feature>
<feature type="transmembrane region" description="Helical" evidence="6">
    <location>
        <begin position="318"/>
        <end position="335"/>
    </location>
</feature>
<name>A0A838L4G3_9SPHN</name>
<dbReference type="GO" id="GO:0043190">
    <property type="term" value="C:ATP-binding cassette (ABC) transporter complex"/>
    <property type="evidence" value="ECO:0007669"/>
    <property type="project" value="InterPro"/>
</dbReference>
<dbReference type="InterPro" id="IPR005495">
    <property type="entry name" value="LptG/LptF_permease"/>
</dbReference>
<keyword evidence="2" id="KW-1003">Cell membrane</keyword>
<proteinExistence type="predicted"/>
<comment type="caution">
    <text evidence="7">The sequence shown here is derived from an EMBL/GenBank/DDBJ whole genome shotgun (WGS) entry which is preliminary data.</text>
</comment>
<organism evidence="7 8">
    <name type="scientific">Sphingomonas chungangi</name>
    <dbReference type="NCBI Taxonomy" id="2683589"/>
    <lineage>
        <taxon>Bacteria</taxon>
        <taxon>Pseudomonadati</taxon>
        <taxon>Pseudomonadota</taxon>
        <taxon>Alphaproteobacteria</taxon>
        <taxon>Sphingomonadales</taxon>
        <taxon>Sphingomonadaceae</taxon>
        <taxon>Sphingomonas</taxon>
    </lineage>
</organism>
<dbReference type="PANTHER" id="PTHR33529">
    <property type="entry name" value="SLR0882 PROTEIN-RELATED"/>
    <property type="match status" value="1"/>
</dbReference>
<accession>A0A838L4G3</accession>
<dbReference type="EMBL" id="JACEIB010000003">
    <property type="protein sequence ID" value="MBA2933452.1"/>
    <property type="molecule type" value="Genomic_DNA"/>
</dbReference>
<evidence type="ECO:0000256" key="6">
    <source>
        <dbReference type="SAM" id="Phobius"/>
    </source>
</evidence>
<gene>
    <name evidence="7" type="primary">lptG</name>
    <name evidence="7" type="ORF">HZF05_05010</name>
</gene>
<feature type="transmembrane region" description="Helical" evidence="6">
    <location>
        <begin position="347"/>
        <end position="370"/>
    </location>
</feature>
<comment type="subcellular location">
    <subcellularLocation>
        <location evidence="1">Cell membrane</location>
        <topology evidence="1">Multi-pass membrane protein</topology>
    </subcellularLocation>
</comment>
<keyword evidence="3 6" id="KW-0812">Transmembrane</keyword>
<evidence type="ECO:0000256" key="4">
    <source>
        <dbReference type="ARBA" id="ARBA00022989"/>
    </source>
</evidence>
<keyword evidence="5 6" id="KW-0472">Membrane</keyword>
<evidence type="ECO:0000313" key="7">
    <source>
        <dbReference type="EMBL" id="MBA2933452.1"/>
    </source>
</evidence>
<dbReference type="GO" id="GO:0055085">
    <property type="term" value="P:transmembrane transport"/>
    <property type="evidence" value="ECO:0007669"/>
    <property type="project" value="InterPro"/>
</dbReference>
<dbReference type="Pfam" id="PF03739">
    <property type="entry name" value="LptF_LptG"/>
    <property type="match status" value="1"/>
</dbReference>
<dbReference type="Proteomes" id="UP000570166">
    <property type="component" value="Unassembled WGS sequence"/>
</dbReference>
<dbReference type="RefSeq" id="WP_160363285.1">
    <property type="nucleotide sequence ID" value="NZ_JACEIB010000003.1"/>
</dbReference>
<dbReference type="NCBIfam" id="TIGR04408">
    <property type="entry name" value="LptG_lptG"/>
    <property type="match status" value="1"/>
</dbReference>
<dbReference type="GO" id="GO:0015920">
    <property type="term" value="P:lipopolysaccharide transport"/>
    <property type="evidence" value="ECO:0007669"/>
    <property type="project" value="TreeGrafter"/>
</dbReference>
<evidence type="ECO:0000256" key="2">
    <source>
        <dbReference type="ARBA" id="ARBA00022475"/>
    </source>
</evidence>
<dbReference type="AlphaFoldDB" id="A0A838L4G3"/>
<feature type="transmembrane region" description="Helical" evidence="6">
    <location>
        <begin position="23"/>
        <end position="41"/>
    </location>
</feature>
<dbReference type="InterPro" id="IPR030923">
    <property type="entry name" value="LptG"/>
</dbReference>
<evidence type="ECO:0000256" key="1">
    <source>
        <dbReference type="ARBA" id="ARBA00004651"/>
    </source>
</evidence>
<feature type="transmembrane region" description="Helical" evidence="6">
    <location>
        <begin position="111"/>
        <end position="129"/>
    </location>
</feature>
<keyword evidence="4 6" id="KW-1133">Transmembrane helix</keyword>
<keyword evidence="8" id="KW-1185">Reference proteome</keyword>
<reference evidence="7 8" key="1">
    <citation type="submission" date="2020-07" db="EMBL/GenBank/DDBJ databases">
        <authorList>
            <person name="Sun Q."/>
        </authorList>
    </citation>
    <scope>NUCLEOTIDE SEQUENCE [LARGE SCALE GENOMIC DNA]</scope>
    <source>
        <strain evidence="7 8">CGMCC 1.13654</strain>
    </source>
</reference>
<sequence length="374" mass="40159">MRLAPEFQFFPSRTLFMYMARTFLTRTAAVLVALVVIMQTLDLLGESGDILAVTGNGEAQLWHYVALRLPQIVAFFLPFSVLLGTLITLASMNQNSEVIAMKAGGVSAHQILAPLVLASIGIAALAFTFNERIVTRASATLDAWQDVNYGPIPKSSNSSGNVWVRDGDDIVHAAQVTGKGAAVRLTGVTVYDRDGGELHHIFNAPSARPKPGPMGTINGWTAPDVTMFDVVSGTELKMARYDFGQHITPDQFTLADVSADERSLMDLASVVDDLKVAGRPTGPLETGWWHKISGPLSSILMPILAGVSAFGLARSGALFLRIVIGMGLGFAYFVSDNFAVAMGNLGAYPPFLAAWAPFLLFLLIGETVLIRTEE</sequence>
<dbReference type="PANTHER" id="PTHR33529:SF2">
    <property type="entry name" value="LIPOPOLYSACCHARIDE EXPORT SYSTEM PERMEASE PROTEIN LPTG"/>
    <property type="match status" value="1"/>
</dbReference>
<evidence type="ECO:0000313" key="8">
    <source>
        <dbReference type="Proteomes" id="UP000570166"/>
    </source>
</evidence>
<protein>
    <submittedName>
        <fullName evidence="7">LPS export ABC transporter permease LptG</fullName>
    </submittedName>
</protein>
<evidence type="ECO:0000256" key="5">
    <source>
        <dbReference type="ARBA" id="ARBA00023136"/>
    </source>
</evidence>